<name>A0A0N9IH92_9PSEU</name>
<dbReference type="KEGG" id="kphy:AOZ06_52340"/>
<dbReference type="OrthoDB" id="7859927at2"/>
<accession>A0A0N9IH92</accession>
<keyword evidence="2" id="KW-1185">Reference proteome</keyword>
<dbReference type="EMBL" id="CP012752">
    <property type="protein sequence ID" value="ALG14333.1"/>
    <property type="molecule type" value="Genomic_DNA"/>
</dbReference>
<dbReference type="Proteomes" id="UP000063699">
    <property type="component" value="Chromosome"/>
</dbReference>
<dbReference type="Pfam" id="PF21813">
    <property type="entry name" value="DUF6882"/>
    <property type="match status" value="1"/>
</dbReference>
<proteinExistence type="predicted"/>
<gene>
    <name evidence="1" type="ORF">AOZ06_52340</name>
</gene>
<dbReference type="AlphaFoldDB" id="A0A0N9IH92"/>
<dbReference type="InterPro" id="IPR049249">
    <property type="entry name" value="DUF6882"/>
</dbReference>
<dbReference type="RefSeq" id="WP_054296203.1">
    <property type="nucleotide sequence ID" value="NZ_CP012752.1"/>
</dbReference>
<organism evidence="1 2">
    <name type="scientific">Kibdelosporangium phytohabitans</name>
    <dbReference type="NCBI Taxonomy" id="860235"/>
    <lineage>
        <taxon>Bacteria</taxon>
        <taxon>Bacillati</taxon>
        <taxon>Actinomycetota</taxon>
        <taxon>Actinomycetes</taxon>
        <taxon>Pseudonocardiales</taxon>
        <taxon>Pseudonocardiaceae</taxon>
        <taxon>Kibdelosporangium</taxon>
    </lineage>
</organism>
<reference evidence="1 2" key="1">
    <citation type="submission" date="2015-07" db="EMBL/GenBank/DDBJ databases">
        <title>Genome sequencing of Kibdelosporangium phytohabitans.</title>
        <authorList>
            <person name="Qin S."/>
            <person name="Xing K."/>
        </authorList>
    </citation>
    <scope>NUCLEOTIDE SEQUENCE [LARGE SCALE GENOMIC DNA]</scope>
    <source>
        <strain evidence="1 2">KLBMP1111</strain>
    </source>
</reference>
<protein>
    <submittedName>
        <fullName evidence="1">Uncharacterized protein</fullName>
    </submittedName>
</protein>
<sequence length="235" mass="26058">MSVIDELLDESALMSFEHQEHMLAVLGEFRWDATFRPPSFRFTGDRTLECTGFHVLGSAAPGPQSWLWSWANKEADYLPELVELALQAQAYGVEHGISLLVDDEVPFADLPGSPTDPVRVAWMMGELVKAVTHTWTMYNGNLGRGSRIAIMVEHPDLELPPPSVSSMSRIVDALDRLQLPDHRHALHRYAVVRGLGVEVNDAQSTMSLTGPDFETVVRFSPENLLVAASTSRLAH</sequence>
<evidence type="ECO:0000313" key="2">
    <source>
        <dbReference type="Proteomes" id="UP000063699"/>
    </source>
</evidence>
<evidence type="ECO:0000313" key="1">
    <source>
        <dbReference type="EMBL" id="ALG14333.1"/>
    </source>
</evidence>